<dbReference type="Pfam" id="PF01381">
    <property type="entry name" value="HTH_3"/>
    <property type="match status" value="1"/>
</dbReference>
<organism evidence="2 3">
    <name type="scientific">Yaniella flava</name>
    <dbReference type="NCBI Taxonomy" id="287930"/>
    <lineage>
        <taxon>Bacteria</taxon>
        <taxon>Bacillati</taxon>
        <taxon>Actinomycetota</taxon>
        <taxon>Actinomycetes</taxon>
        <taxon>Micrococcales</taxon>
        <taxon>Micrococcaceae</taxon>
        <taxon>Yaniella</taxon>
    </lineage>
</organism>
<gene>
    <name evidence="2" type="ORF">GCM10009720_12740</name>
</gene>
<dbReference type="Proteomes" id="UP001501461">
    <property type="component" value="Unassembled WGS sequence"/>
</dbReference>
<dbReference type="Gene3D" id="1.10.260.40">
    <property type="entry name" value="lambda repressor-like DNA-binding domains"/>
    <property type="match status" value="1"/>
</dbReference>
<reference evidence="2 3" key="1">
    <citation type="journal article" date="2019" name="Int. J. Syst. Evol. Microbiol.">
        <title>The Global Catalogue of Microorganisms (GCM) 10K type strain sequencing project: providing services to taxonomists for standard genome sequencing and annotation.</title>
        <authorList>
            <consortium name="The Broad Institute Genomics Platform"/>
            <consortium name="The Broad Institute Genome Sequencing Center for Infectious Disease"/>
            <person name="Wu L."/>
            <person name="Ma J."/>
        </authorList>
    </citation>
    <scope>NUCLEOTIDE SEQUENCE [LARGE SCALE GENOMIC DNA]</scope>
    <source>
        <strain evidence="2 3">JCM 13595</strain>
    </source>
</reference>
<dbReference type="PROSITE" id="PS50943">
    <property type="entry name" value="HTH_CROC1"/>
    <property type="match status" value="1"/>
</dbReference>
<dbReference type="RefSeq" id="WP_343956791.1">
    <property type="nucleotide sequence ID" value="NZ_BAAAMN010000020.1"/>
</dbReference>
<dbReference type="CDD" id="cd00093">
    <property type="entry name" value="HTH_XRE"/>
    <property type="match status" value="1"/>
</dbReference>
<dbReference type="SMART" id="SM00530">
    <property type="entry name" value="HTH_XRE"/>
    <property type="match status" value="1"/>
</dbReference>
<name>A0ABN2UD47_9MICC</name>
<proteinExistence type="predicted"/>
<comment type="caution">
    <text evidence="2">The sequence shown here is derived from an EMBL/GenBank/DDBJ whole genome shotgun (WGS) entry which is preliminary data.</text>
</comment>
<dbReference type="InterPro" id="IPR001387">
    <property type="entry name" value="Cro/C1-type_HTH"/>
</dbReference>
<accession>A0ABN2UD47</accession>
<dbReference type="InterPro" id="IPR010982">
    <property type="entry name" value="Lambda_DNA-bd_dom_sf"/>
</dbReference>
<evidence type="ECO:0000313" key="2">
    <source>
        <dbReference type="EMBL" id="GAA2033687.1"/>
    </source>
</evidence>
<sequence>MIDASELIAEALEASGMTRSELARALGVPKSEITARLKGERNITVRKLARTLHAMGAQLELRINLKSSPSSKFLAESSSP</sequence>
<dbReference type="SUPFAM" id="SSF47413">
    <property type="entry name" value="lambda repressor-like DNA-binding domains"/>
    <property type="match status" value="1"/>
</dbReference>
<protein>
    <recommendedName>
        <fullName evidence="1">HTH cro/C1-type domain-containing protein</fullName>
    </recommendedName>
</protein>
<keyword evidence="3" id="KW-1185">Reference proteome</keyword>
<feature type="domain" description="HTH cro/C1-type" evidence="1">
    <location>
        <begin position="8"/>
        <end position="62"/>
    </location>
</feature>
<evidence type="ECO:0000313" key="3">
    <source>
        <dbReference type="Proteomes" id="UP001501461"/>
    </source>
</evidence>
<dbReference type="EMBL" id="BAAAMN010000020">
    <property type="protein sequence ID" value="GAA2033687.1"/>
    <property type="molecule type" value="Genomic_DNA"/>
</dbReference>
<evidence type="ECO:0000259" key="1">
    <source>
        <dbReference type="PROSITE" id="PS50943"/>
    </source>
</evidence>